<dbReference type="GO" id="GO:0019748">
    <property type="term" value="P:secondary metabolic process"/>
    <property type="evidence" value="ECO:0007669"/>
    <property type="project" value="TreeGrafter"/>
</dbReference>
<evidence type="ECO:0000259" key="2">
    <source>
        <dbReference type="Pfam" id="PF04909"/>
    </source>
</evidence>
<dbReference type="Proteomes" id="UP000440096">
    <property type="component" value="Unassembled WGS sequence"/>
</dbReference>
<dbReference type="InterPro" id="IPR006680">
    <property type="entry name" value="Amidohydro-rel"/>
</dbReference>
<sequence>MIDLHAHLFFDELLGQAGACGPRIEDTPAGCSLVTGGMSWPLASRSALTVSPGERVHDLDQAGIDLQIVTMSPLWLFHHAPAEIAVPFATRANDLLGQWCEKTDGRTRPLVQLPTQDPEAAAAELHRGVGELGALGGFIGSDARPHLDSTDLDPIYSACEQLDVPLFIHSAMPGLDGPPGDPRLDRWIGHAVLGYPLEDTVAVSSFLLGDVLDRHPDLDVCFSHGGGAIPLLWGRLTAFAQTARSPVDSETLHHHLHRLWFDQHLHFDAGVRLLREVANPAHLVFGSNFGGWDAEHGHSHPDHALVTNARRLLRL</sequence>
<dbReference type="EMBL" id="WMBA01000024">
    <property type="protein sequence ID" value="MTD55627.1"/>
    <property type="molecule type" value="Genomic_DNA"/>
</dbReference>
<dbReference type="GO" id="GO:0016831">
    <property type="term" value="F:carboxy-lyase activity"/>
    <property type="evidence" value="ECO:0007669"/>
    <property type="project" value="InterPro"/>
</dbReference>
<keyword evidence="4" id="KW-1185">Reference proteome</keyword>
<feature type="domain" description="Amidohydrolase-related" evidence="2">
    <location>
        <begin position="2"/>
        <end position="302"/>
    </location>
</feature>
<dbReference type="InterPro" id="IPR032466">
    <property type="entry name" value="Metal_Hydrolase"/>
</dbReference>
<dbReference type="Gene3D" id="3.20.20.140">
    <property type="entry name" value="Metal-dependent hydrolases"/>
    <property type="match status" value="1"/>
</dbReference>
<proteinExistence type="predicted"/>
<keyword evidence="3" id="KW-0378">Hydrolase</keyword>
<gene>
    <name evidence="3" type="ORF">GKO32_16820</name>
</gene>
<dbReference type="OrthoDB" id="149172at2"/>
<dbReference type="RefSeq" id="WP_154757825.1">
    <property type="nucleotide sequence ID" value="NZ_WMBA01000024.1"/>
</dbReference>
<dbReference type="GO" id="GO:0016787">
    <property type="term" value="F:hydrolase activity"/>
    <property type="evidence" value="ECO:0007669"/>
    <property type="project" value="UniProtKB-KW"/>
</dbReference>
<dbReference type="GO" id="GO:0005829">
    <property type="term" value="C:cytosol"/>
    <property type="evidence" value="ECO:0007669"/>
    <property type="project" value="TreeGrafter"/>
</dbReference>
<comment type="caution">
    <text evidence="3">The sequence shown here is derived from an EMBL/GenBank/DDBJ whole genome shotgun (WGS) entry which is preliminary data.</text>
</comment>
<protein>
    <submittedName>
        <fullName evidence="3">Amidohydrolase family protein</fullName>
    </submittedName>
</protein>
<reference evidence="3 4" key="1">
    <citation type="submission" date="2019-11" db="EMBL/GenBank/DDBJ databases">
        <title>Draft genome of Amycolatopsis RM579.</title>
        <authorList>
            <person name="Duangmal K."/>
            <person name="Mingma R."/>
        </authorList>
    </citation>
    <scope>NUCLEOTIDE SEQUENCE [LARGE SCALE GENOMIC DNA]</scope>
    <source>
        <strain evidence="3 4">RM579</strain>
    </source>
</reference>
<evidence type="ECO:0000313" key="3">
    <source>
        <dbReference type="EMBL" id="MTD55627.1"/>
    </source>
</evidence>
<organism evidence="3 4">
    <name type="scientific">Amycolatopsis pithecellobii</name>
    <dbReference type="NCBI Taxonomy" id="664692"/>
    <lineage>
        <taxon>Bacteria</taxon>
        <taxon>Bacillati</taxon>
        <taxon>Actinomycetota</taxon>
        <taxon>Actinomycetes</taxon>
        <taxon>Pseudonocardiales</taxon>
        <taxon>Pseudonocardiaceae</taxon>
        <taxon>Amycolatopsis</taxon>
    </lineage>
</organism>
<dbReference type="InterPro" id="IPR032465">
    <property type="entry name" value="ACMSD"/>
</dbReference>
<dbReference type="PANTHER" id="PTHR21240">
    <property type="entry name" value="2-AMINO-3-CARBOXYLMUCONATE-6-SEMIALDEHYDE DECARBOXYLASE"/>
    <property type="match status" value="1"/>
</dbReference>
<keyword evidence="1" id="KW-0456">Lyase</keyword>
<evidence type="ECO:0000313" key="4">
    <source>
        <dbReference type="Proteomes" id="UP000440096"/>
    </source>
</evidence>
<dbReference type="Pfam" id="PF04909">
    <property type="entry name" value="Amidohydro_2"/>
    <property type="match status" value="1"/>
</dbReference>
<dbReference type="AlphaFoldDB" id="A0A6N7YRH1"/>
<dbReference type="PANTHER" id="PTHR21240:SF30">
    <property type="entry name" value="AMIDOHYDROLASE-RELATED DOMAIN-CONTAINING PROTEIN-RELATED"/>
    <property type="match status" value="1"/>
</dbReference>
<dbReference type="SUPFAM" id="SSF51556">
    <property type="entry name" value="Metallo-dependent hydrolases"/>
    <property type="match status" value="1"/>
</dbReference>
<accession>A0A6N7YRH1</accession>
<name>A0A6N7YRH1_9PSEU</name>
<evidence type="ECO:0000256" key="1">
    <source>
        <dbReference type="ARBA" id="ARBA00023239"/>
    </source>
</evidence>